<proteinExistence type="predicted"/>
<dbReference type="EMBL" id="LUCM01008793">
    <property type="protein sequence ID" value="KAA0187906.1"/>
    <property type="molecule type" value="Genomic_DNA"/>
</dbReference>
<feature type="transmembrane region" description="Helical" evidence="6">
    <location>
        <begin position="97"/>
        <end position="116"/>
    </location>
</feature>
<protein>
    <recommendedName>
        <fullName evidence="7">TLC domain-containing protein</fullName>
    </recommendedName>
</protein>
<keyword evidence="9" id="KW-1185">Reference proteome</keyword>
<evidence type="ECO:0000256" key="5">
    <source>
        <dbReference type="PROSITE-ProRule" id="PRU00205"/>
    </source>
</evidence>
<dbReference type="PROSITE" id="PS50922">
    <property type="entry name" value="TLC"/>
    <property type="match status" value="1"/>
</dbReference>
<keyword evidence="2 5" id="KW-0812">Transmembrane</keyword>
<evidence type="ECO:0000256" key="1">
    <source>
        <dbReference type="ARBA" id="ARBA00004141"/>
    </source>
</evidence>
<evidence type="ECO:0000256" key="2">
    <source>
        <dbReference type="ARBA" id="ARBA00022692"/>
    </source>
</evidence>
<evidence type="ECO:0000313" key="9">
    <source>
        <dbReference type="Proteomes" id="UP000728185"/>
    </source>
</evidence>
<dbReference type="AlphaFoldDB" id="A0A8E0RMW8"/>
<evidence type="ECO:0000256" key="4">
    <source>
        <dbReference type="ARBA" id="ARBA00023136"/>
    </source>
</evidence>
<accession>A0A8E0RMW8</accession>
<sequence>METNRVYQIIKNANDIIYITFSFQMELNNPCIINLHQLHRYTGALSESLARSHVVKSLVLGPVSSSNYASEMVMSISTGYMLYDAATMPMYSSGKELIMYLVHHGVTILGSTIIVVSKLQFCSFRVHGSLEAFTCFSN</sequence>
<keyword evidence="3 6" id="KW-1133">Transmembrane helix</keyword>
<organism evidence="8 9">
    <name type="scientific">Fasciolopsis buskii</name>
    <dbReference type="NCBI Taxonomy" id="27845"/>
    <lineage>
        <taxon>Eukaryota</taxon>
        <taxon>Metazoa</taxon>
        <taxon>Spiralia</taxon>
        <taxon>Lophotrochozoa</taxon>
        <taxon>Platyhelminthes</taxon>
        <taxon>Trematoda</taxon>
        <taxon>Digenea</taxon>
        <taxon>Plagiorchiida</taxon>
        <taxon>Echinostomata</taxon>
        <taxon>Echinostomatoidea</taxon>
        <taxon>Fasciolidae</taxon>
        <taxon>Fasciolopsis</taxon>
    </lineage>
</organism>
<dbReference type="GO" id="GO:0016020">
    <property type="term" value="C:membrane"/>
    <property type="evidence" value="ECO:0007669"/>
    <property type="project" value="UniProtKB-SubCell"/>
</dbReference>
<evidence type="ECO:0000256" key="6">
    <source>
        <dbReference type="SAM" id="Phobius"/>
    </source>
</evidence>
<comment type="subcellular location">
    <subcellularLocation>
        <location evidence="1">Membrane</location>
        <topology evidence="1">Multi-pass membrane protein</topology>
    </subcellularLocation>
</comment>
<evidence type="ECO:0000259" key="7">
    <source>
        <dbReference type="PROSITE" id="PS50922"/>
    </source>
</evidence>
<gene>
    <name evidence="8" type="ORF">FBUS_09737</name>
</gene>
<name>A0A8E0RMW8_9TREM</name>
<dbReference type="OrthoDB" id="10266980at2759"/>
<dbReference type="InterPro" id="IPR006634">
    <property type="entry name" value="TLC-dom"/>
</dbReference>
<keyword evidence="4 5" id="KW-0472">Membrane</keyword>
<feature type="domain" description="TLC" evidence="7">
    <location>
        <begin position="22"/>
        <end position="138"/>
    </location>
</feature>
<dbReference type="Proteomes" id="UP000728185">
    <property type="component" value="Unassembled WGS sequence"/>
</dbReference>
<evidence type="ECO:0000256" key="3">
    <source>
        <dbReference type="ARBA" id="ARBA00022989"/>
    </source>
</evidence>
<comment type="caution">
    <text evidence="8">The sequence shown here is derived from an EMBL/GenBank/DDBJ whole genome shotgun (WGS) entry which is preliminary data.</text>
</comment>
<reference evidence="8" key="1">
    <citation type="submission" date="2019-05" db="EMBL/GenBank/DDBJ databases">
        <title>Annotation for the trematode Fasciolopsis buski.</title>
        <authorList>
            <person name="Choi Y.-J."/>
        </authorList>
    </citation>
    <scope>NUCLEOTIDE SEQUENCE</scope>
    <source>
        <strain evidence="8">HT</strain>
        <tissue evidence="8">Whole worm</tissue>
    </source>
</reference>
<evidence type="ECO:0000313" key="8">
    <source>
        <dbReference type="EMBL" id="KAA0187906.1"/>
    </source>
</evidence>